<dbReference type="Proteomes" id="UP001165395">
    <property type="component" value="Unassembled WGS sequence"/>
</dbReference>
<comment type="caution">
    <text evidence="2">The sequence shown here is derived from an EMBL/GenBank/DDBJ whole genome shotgun (WGS) entry which is preliminary data.</text>
</comment>
<dbReference type="EMBL" id="JAJBZT010000017">
    <property type="protein sequence ID" value="MCB6185381.1"/>
    <property type="molecule type" value="Genomic_DNA"/>
</dbReference>
<sequence length="363" mass="41128">MIFRASQFLRLALLCCLLWLTPALADENDVAVKQALSKWRLVLQDVPGEYGIPYSNAFWRFVRAESELDALAEKDFLASGRTTAKGEVMLSKAESGRIFSAWQQSKDQIWFVEGSQPRRLQISQEGQKVVLDLVREEPAYEKKERLAREAAAKNRATPLPVSTYTQVGFPAKQFVDDFRDWQQRFQQDVVQANAYVRQHPTLYQQADSPEDEAAVTQLYLQSIAPSTKGNYLKQMLLAGKMSSRPATDGTVVIPSGVMFEKLMLEAEAKPVGYGGEFEDDGKYKVSLIYMQFSDMKDWSVQDFNENAAFAAFKVPKLPAYQSLIRDQWPALVFTREASGRLMLYGNSREMATILNYLFSLSIS</sequence>
<feature type="chain" id="PRO_5047173959" evidence="1">
    <location>
        <begin position="26"/>
        <end position="363"/>
    </location>
</feature>
<organism evidence="2 3">
    <name type="scientific">Leeia speluncae</name>
    <dbReference type="NCBI Taxonomy" id="2884804"/>
    <lineage>
        <taxon>Bacteria</taxon>
        <taxon>Pseudomonadati</taxon>
        <taxon>Pseudomonadota</taxon>
        <taxon>Betaproteobacteria</taxon>
        <taxon>Neisseriales</taxon>
        <taxon>Leeiaceae</taxon>
        <taxon>Leeia</taxon>
    </lineage>
</organism>
<dbReference type="RefSeq" id="WP_227182213.1">
    <property type="nucleotide sequence ID" value="NZ_JAJBZT010000017.1"/>
</dbReference>
<reference evidence="2" key="1">
    <citation type="submission" date="2021-10" db="EMBL/GenBank/DDBJ databases">
        <title>The complete genome sequence of Leeia sp. TBRC 13508.</title>
        <authorList>
            <person name="Charoenyingcharoen P."/>
            <person name="Yukphan P."/>
        </authorList>
    </citation>
    <scope>NUCLEOTIDE SEQUENCE</scope>
    <source>
        <strain evidence="2">TBRC 13508</strain>
    </source>
</reference>
<gene>
    <name evidence="2" type="ORF">LIN78_17680</name>
</gene>
<keyword evidence="1" id="KW-0732">Signal</keyword>
<name>A0ABS8DBT5_9NEIS</name>
<proteinExistence type="predicted"/>
<feature type="signal peptide" evidence="1">
    <location>
        <begin position="1"/>
        <end position="25"/>
    </location>
</feature>
<accession>A0ABS8DBT5</accession>
<evidence type="ECO:0000313" key="2">
    <source>
        <dbReference type="EMBL" id="MCB6185381.1"/>
    </source>
</evidence>
<evidence type="ECO:0000313" key="3">
    <source>
        <dbReference type="Proteomes" id="UP001165395"/>
    </source>
</evidence>
<evidence type="ECO:0000256" key="1">
    <source>
        <dbReference type="SAM" id="SignalP"/>
    </source>
</evidence>
<keyword evidence="3" id="KW-1185">Reference proteome</keyword>
<protein>
    <submittedName>
        <fullName evidence="2">Uncharacterized protein</fullName>
    </submittedName>
</protein>